<protein>
    <recommendedName>
        <fullName evidence="1">UBC core domain-containing protein</fullName>
    </recommendedName>
</protein>
<feature type="domain" description="UBC core" evidence="1">
    <location>
        <begin position="48"/>
        <end position="136"/>
    </location>
</feature>
<gene>
    <name evidence="2" type="ORF">NQ315_004990</name>
</gene>
<dbReference type="AlphaFoldDB" id="A0AAV8V8M8"/>
<evidence type="ECO:0000259" key="1">
    <source>
        <dbReference type="PROSITE" id="PS50127"/>
    </source>
</evidence>
<dbReference type="Gene3D" id="2.40.50.1000">
    <property type="match status" value="1"/>
</dbReference>
<reference evidence="2 3" key="1">
    <citation type="journal article" date="2023" name="Insect Mol. Biol.">
        <title>Genome sequencing provides insights into the evolution of gene families encoding plant cell wall-degrading enzymes in longhorned beetles.</title>
        <authorList>
            <person name="Shin N.R."/>
            <person name="Okamura Y."/>
            <person name="Kirsch R."/>
            <person name="Pauchet Y."/>
        </authorList>
    </citation>
    <scope>NUCLEOTIDE SEQUENCE [LARGE SCALE GENOMIC DNA]</scope>
    <source>
        <strain evidence="2">EAD_L_NR</strain>
    </source>
</reference>
<dbReference type="InterPro" id="IPR016135">
    <property type="entry name" value="UBQ-conjugating_enzyme/RWD"/>
</dbReference>
<organism evidence="2 3">
    <name type="scientific">Exocentrus adspersus</name>
    <dbReference type="NCBI Taxonomy" id="1586481"/>
    <lineage>
        <taxon>Eukaryota</taxon>
        <taxon>Metazoa</taxon>
        <taxon>Ecdysozoa</taxon>
        <taxon>Arthropoda</taxon>
        <taxon>Hexapoda</taxon>
        <taxon>Insecta</taxon>
        <taxon>Pterygota</taxon>
        <taxon>Neoptera</taxon>
        <taxon>Endopterygota</taxon>
        <taxon>Coleoptera</taxon>
        <taxon>Polyphaga</taxon>
        <taxon>Cucujiformia</taxon>
        <taxon>Chrysomeloidea</taxon>
        <taxon>Cerambycidae</taxon>
        <taxon>Lamiinae</taxon>
        <taxon>Acanthocinini</taxon>
        <taxon>Exocentrus</taxon>
    </lineage>
</organism>
<proteinExistence type="predicted"/>
<sequence length="136" mass="16176">IPETAINSTYIDKKMPIYSDISIRGRIFKAEVFKMKQEKNYRSQKIISITFLNTKDMKEEILNLMFICHLVSLVLIKKRENERLYKDNIYIWEILIFGPNDTLYENGIFPARMIFTKRIPKLSQLLNFYVKCGILT</sequence>
<dbReference type="PROSITE" id="PS50127">
    <property type="entry name" value="UBC_2"/>
    <property type="match status" value="1"/>
</dbReference>
<comment type="caution">
    <text evidence="2">The sequence shown here is derived from an EMBL/GenBank/DDBJ whole genome shotgun (WGS) entry which is preliminary data.</text>
</comment>
<dbReference type="EMBL" id="JANEYG010000328">
    <property type="protein sequence ID" value="KAJ8910256.1"/>
    <property type="molecule type" value="Genomic_DNA"/>
</dbReference>
<dbReference type="InterPro" id="IPR032440">
    <property type="entry name" value="Ribosomal_uS17_N"/>
</dbReference>
<evidence type="ECO:0000313" key="3">
    <source>
        <dbReference type="Proteomes" id="UP001159042"/>
    </source>
</evidence>
<dbReference type="Pfam" id="PF16205">
    <property type="entry name" value="Ribosomal_S17_N"/>
    <property type="match status" value="1"/>
</dbReference>
<feature type="non-terminal residue" evidence="2">
    <location>
        <position position="1"/>
    </location>
</feature>
<accession>A0AAV8V8M8</accession>
<evidence type="ECO:0000313" key="2">
    <source>
        <dbReference type="EMBL" id="KAJ8910256.1"/>
    </source>
</evidence>
<dbReference type="Pfam" id="PF00179">
    <property type="entry name" value="UQ_con"/>
    <property type="match status" value="1"/>
</dbReference>
<dbReference type="Gene3D" id="3.10.110.10">
    <property type="entry name" value="Ubiquitin Conjugating Enzyme"/>
    <property type="match status" value="1"/>
</dbReference>
<keyword evidence="3" id="KW-1185">Reference proteome</keyword>
<dbReference type="SUPFAM" id="SSF54495">
    <property type="entry name" value="UBC-like"/>
    <property type="match status" value="1"/>
</dbReference>
<dbReference type="Proteomes" id="UP001159042">
    <property type="component" value="Unassembled WGS sequence"/>
</dbReference>
<dbReference type="InterPro" id="IPR000608">
    <property type="entry name" value="UBC"/>
</dbReference>
<name>A0AAV8V8M8_9CUCU</name>